<dbReference type="OrthoDB" id="3192509at2"/>
<gene>
    <name evidence="2" type="ORF">GB881_13420</name>
</gene>
<keyword evidence="3" id="KW-1185">Reference proteome</keyword>
<name>A0A6N7EI12_9MICO</name>
<evidence type="ECO:0000259" key="1">
    <source>
        <dbReference type="Pfam" id="PF00485"/>
    </source>
</evidence>
<proteinExistence type="predicted"/>
<evidence type="ECO:0000313" key="2">
    <source>
        <dbReference type="EMBL" id="MPV38032.1"/>
    </source>
</evidence>
<comment type="caution">
    <text evidence="2">The sequence shown here is derived from an EMBL/GenBank/DDBJ whole genome shotgun (WGS) entry which is preliminary data.</text>
</comment>
<dbReference type="RefSeq" id="WP_152196713.1">
    <property type="nucleotide sequence ID" value="NZ_VUKD01000007.1"/>
</dbReference>
<protein>
    <submittedName>
        <fullName evidence="2">Nucleoside/nucleotide kinase family protein</fullName>
    </submittedName>
</protein>
<feature type="domain" description="Phosphoribulokinase/uridine kinase" evidence="1">
    <location>
        <begin position="27"/>
        <end position="209"/>
    </location>
</feature>
<keyword evidence="2" id="KW-0808">Transferase</keyword>
<dbReference type="Gene3D" id="3.40.50.300">
    <property type="entry name" value="P-loop containing nucleotide triphosphate hydrolases"/>
    <property type="match status" value="3"/>
</dbReference>
<keyword evidence="2" id="KW-0418">Kinase</keyword>
<evidence type="ECO:0000313" key="3">
    <source>
        <dbReference type="Proteomes" id="UP000437709"/>
    </source>
</evidence>
<dbReference type="GO" id="GO:0016301">
    <property type="term" value="F:kinase activity"/>
    <property type="evidence" value="ECO:0007669"/>
    <property type="project" value="UniProtKB-KW"/>
</dbReference>
<dbReference type="GO" id="GO:0005524">
    <property type="term" value="F:ATP binding"/>
    <property type="evidence" value="ECO:0007669"/>
    <property type="project" value="InterPro"/>
</dbReference>
<dbReference type="AlphaFoldDB" id="A0A6N7EI12"/>
<reference evidence="2 3" key="1">
    <citation type="submission" date="2019-10" db="EMBL/GenBank/DDBJ databases">
        <title>Georgenia wutianyii sp. nov. and Georgenia yuyongxinii sp. nov. isolated from plateau pika (Ochotona curzoniae) in the Qinghai-Tibet plateau of China.</title>
        <authorList>
            <person name="Tian Z."/>
        </authorList>
    </citation>
    <scope>NUCLEOTIDE SEQUENCE [LARGE SCALE GENOMIC DNA]</scope>
    <source>
        <strain evidence="2 3">JCM 19765</strain>
    </source>
</reference>
<sequence length="216" mass="23741">MTALHDGLDELAARARELAATGERQMLGIVGPPGSGKSTLARQVVEAVGANAMVVPMDGFHLAQCQLERLGRTDRKGAIDTFDAGGFARLMQRLHRADEDVVYAPAFHREIEEPIAASIAVPRDIPLVVVEGNYLLVDHEPWAGIRQMLTDCWYVELDEDTRLDRLIARHMEFGRDPASAHEHAHGSDQQNAKLIATTKRRADRVIDVGGWPTPPA</sequence>
<accession>A0A6N7EI12</accession>
<dbReference type="InterPro" id="IPR027417">
    <property type="entry name" value="P-loop_NTPase"/>
</dbReference>
<dbReference type="PANTHER" id="PTHR10285">
    <property type="entry name" value="URIDINE KINASE"/>
    <property type="match status" value="1"/>
</dbReference>
<dbReference type="Pfam" id="PF00485">
    <property type="entry name" value="PRK"/>
    <property type="match status" value="1"/>
</dbReference>
<organism evidence="2 3">
    <name type="scientific">Georgenia subflava</name>
    <dbReference type="NCBI Taxonomy" id="1622177"/>
    <lineage>
        <taxon>Bacteria</taxon>
        <taxon>Bacillati</taxon>
        <taxon>Actinomycetota</taxon>
        <taxon>Actinomycetes</taxon>
        <taxon>Micrococcales</taxon>
        <taxon>Bogoriellaceae</taxon>
        <taxon>Georgenia</taxon>
    </lineage>
</organism>
<dbReference type="Proteomes" id="UP000437709">
    <property type="component" value="Unassembled WGS sequence"/>
</dbReference>
<dbReference type="NCBIfam" id="NF006743">
    <property type="entry name" value="PRK09270.1-2"/>
    <property type="match status" value="1"/>
</dbReference>
<dbReference type="InterPro" id="IPR006083">
    <property type="entry name" value="PRK/URK"/>
</dbReference>
<dbReference type="SUPFAM" id="SSF52540">
    <property type="entry name" value="P-loop containing nucleoside triphosphate hydrolases"/>
    <property type="match status" value="1"/>
</dbReference>
<dbReference type="EMBL" id="WHPC01000060">
    <property type="protein sequence ID" value="MPV38032.1"/>
    <property type="molecule type" value="Genomic_DNA"/>
</dbReference>